<dbReference type="Proteomes" id="UP001331761">
    <property type="component" value="Unassembled WGS sequence"/>
</dbReference>
<dbReference type="AlphaFoldDB" id="A0AAN8IND5"/>
<accession>A0AAN8IND5</accession>
<evidence type="ECO:0000313" key="2">
    <source>
        <dbReference type="Proteomes" id="UP001331761"/>
    </source>
</evidence>
<comment type="caution">
    <text evidence="1">The sequence shown here is derived from an EMBL/GenBank/DDBJ whole genome shotgun (WGS) entry which is preliminary data.</text>
</comment>
<reference evidence="1 2" key="1">
    <citation type="submission" date="2019-10" db="EMBL/GenBank/DDBJ databases">
        <title>Assembly and Annotation for the nematode Trichostrongylus colubriformis.</title>
        <authorList>
            <person name="Martin J."/>
        </authorList>
    </citation>
    <scope>NUCLEOTIDE SEQUENCE [LARGE SCALE GENOMIC DNA]</scope>
    <source>
        <strain evidence="1">G859</strain>
        <tissue evidence="1">Whole worm</tissue>
    </source>
</reference>
<organism evidence="1 2">
    <name type="scientific">Trichostrongylus colubriformis</name>
    <name type="common">Black scour worm</name>
    <dbReference type="NCBI Taxonomy" id="6319"/>
    <lineage>
        <taxon>Eukaryota</taxon>
        <taxon>Metazoa</taxon>
        <taxon>Ecdysozoa</taxon>
        <taxon>Nematoda</taxon>
        <taxon>Chromadorea</taxon>
        <taxon>Rhabditida</taxon>
        <taxon>Rhabditina</taxon>
        <taxon>Rhabditomorpha</taxon>
        <taxon>Strongyloidea</taxon>
        <taxon>Trichostrongylidae</taxon>
        <taxon>Trichostrongylus</taxon>
    </lineage>
</organism>
<protein>
    <submittedName>
        <fullName evidence="1">Uncharacterized protein</fullName>
    </submittedName>
</protein>
<dbReference type="EMBL" id="WIXE01007881">
    <property type="protein sequence ID" value="KAK5979891.1"/>
    <property type="molecule type" value="Genomic_DNA"/>
</dbReference>
<sequence>MLAMYARSKPTEILRPMAEEMVRAIITAFKDEVQENKWMDKAFKKVWHFEIKCTGTVRKSSIRLLYLHNKESDHGDGVTNRRFHDLEPNIGLSLLKRSRSSILLGLRN</sequence>
<keyword evidence="2" id="KW-1185">Reference proteome</keyword>
<evidence type="ECO:0000313" key="1">
    <source>
        <dbReference type="EMBL" id="KAK5979891.1"/>
    </source>
</evidence>
<name>A0AAN8IND5_TRICO</name>
<proteinExistence type="predicted"/>
<gene>
    <name evidence="1" type="ORF">GCK32_021536</name>
</gene>